<feature type="region of interest" description="Disordered" evidence="1">
    <location>
        <begin position="35"/>
        <end position="54"/>
    </location>
</feature>
<proteinExistence type="predicted"/>
<feature type="compositionally biased region" description="Pro residues" evidence="1">
    <location>
        <begin position="35"/>
        <end position="45"/>
    </location>
</feature>
<evidence type="ECO:0000313" key="2">
    <source>
        <dbReference type="EMBL" id="EEB33792.1"/>
    </source>
</evidence>
<name>B6WTA1_9BACT</name>
<reference evidence="2 3" key="1">
    <citation type="submission" date="2008-10" db="EMBL/GenBank/DDBJ databases">
        <title>Draft genome sequence of Desulvovibrio piger (ATCC 29098).</title>
        <authorList>
            <person name="Sudarsanam P."/>
            <person name="Ley R."/>
            <person name="Guruge J."/>
            <person name="Turnbaugh P.J."/>
            <person name="Mahowald M."/>
            <person name="Liep D."/>
            <person name="Gordon J."/>
        </authorList>
    </citation>
    <scope>NUCLEOTIDE SEQUENCE [LARGE SCALE GENOMIC DNA]</scope>
    <source>
        <strain evidence="2 3">ATCC 29098</strain>
    </source>
</reference>
<comment type="caution">
    <text evidence="2">The sequence shown here is derived from an EMBL/GenBank/DDBJ whole genome shotgun (WGS) entry which is preliminary data.</text>
</comment>
<evidence type="ECO:0000256" key="1">
    <source>
        <dbReference type="SAM" id="MobiDB-lite"/>
    </source>
</evidence>
<reference evidence="2 3" key="2">
    <citation type="submission" date="2008-10" db="EMBL/GenBank/DDBJ databases">
        <authorList>
            <person name="Fulton L."/>
            <person name="Clifton S."/>
            <person name="Fulton B."/>
            <person name="Xu J."/>
            <person name="Minx P."/>
            <person name="Pepin K.H."/>
            <person name="Johnson M."/>
            <person name="Bhonagiri V."/>
            <person name="Nash W.E."/>
            <person name="Mardis E.R."/>
            <person name="Wilson R.K."/>
        </authorList>
    </citation>
    <scope>NUCLEOTIDE SEQUENCE [LARGE SCALE GENOMIC DNA]</scope>
    <source>
        <strain evidence="2 3">ATCC 29098</strain>
    </source>
</reference>
<sequence length="54" mass="5588">MSQGTISNLLSGRRGISGTSLLKLWPFVYPPESPCPPLRPDPAAGPSPSAKAAL</sequence>
<dbReference type="AlphaFoldDB" id="B6WTA1"/>
<dbReference type="Proteomes" id="UP000003676">
    <property type="component" value="Unassembled WGS sequence"/>
</dbReference>
<dbReference type="EMBL" id="ABXU01000030">
    <property type="protein sequence ID" value="EEB33792.1"/>
    <property type="molecule type" value="Genomic_DNA"/>
</dbReference>
<organism evidence="2 3">
    <name type="scientific">Desulfovibrio piger ATCC 29098</name>
    <dbReference type="NCBI Taxonomy" id="411464"/>
    <lineage>
        <taxon>Bacteria</taxon>
        <taxon>Pseudomonadati</taxon>
        <taxon>Thermodesulfobacteriota</taxon>
        <taxon>Desulfovibrionia</taxon>
        <taxon>Desulfovibrionales</taxon>
        <taxon>Desulfovibrionaceae</taxon>
        <taxon>Desulfovibrio</taxon>
    </lineage>
</organism>
<evidence type="ECO:0000313" key="3">
    <source>
        <dbReference type="Proteomes" id="UP000003676"/>
    </source>
</evidence>
<protein>
    <submittedName>
        <fullName evidence="2">Uncharacterized protein</fullName>
    </submittedName>
</protein>
<accession>B6WTA1</accession>
<gene>
    <name evidence="2" type="ORF">DESPIG_01307</name>
</gene>
<dbReference type="HOGENOM" id="CLU_3042771_0_0_7"/>